<evidence type="ECO:0000313" key="4">
    <source>
        <dbReference type="Proteomes" id="UP000318528"/>
    </source>
</evidence>
<keyword evidence="4" id="KW-1185">Reference proteome</keyword>
<evidence type="ECO:0000313" key="5">
    <source>
        <dbReference type="Proteomes" id="UP000318669"/>
    </source>
</evidence>
<dbReference type="EMBL" id="VJZL01000013">
    <property type="protein sequence ID" value="TRX09628.1"/>
    <property type="molecule type" value="Genomic_DNA"/>
</dbReference>
<dbReference type="AlphaFoldDB" id="A0A553BMZ5"/>
<evidence type="ECO:0000313" key="3">
    <source>
        <dbReference type="EMBL" id="TRX09628.1"/>
    </source>
</evidence>
<keyword evidence="1" id="KW-1133">Transmembrane helix</keyword>
<evidence type="ECO:0000256" key="1">
    <source>
        <dbReference type="SAM" id="Phobius"/>
    </source>
</evidence>
<evidence type="ECO:0000313" key="2">
    <source>
        <dbReference type="EMBL" id="TRX01491.1"/>
    </source>
</evidence>
<comment type="caution">
    <text evidence="3">The sequence shown here is derived from an EMBL/GenBank/DDBJ whole genome shotgun (WGS) entry which is preliminary data.</text>
</comment>
<name>A0A553BMZ5_9FLAO</name>
<dbReference type="OrthoDB" id="1367647at2"/>
<organism evidence="3 5">
    <name type="scientific">Flavobacterium gawalongense</name>
    <dbReference type="NCBI Taxonomy" id="2594432"/>
    <lineage>
        <taxon>Bacteria</taxon>
        <taxon>Pseudomonadati</taxon>
        <taxon>Bacteroidota</taxon>
        <taxon>Flavobacteriia</taxon>
        <taxon>Flavobacteriales</taxon>
        <taxon>Flavobacteriaceae</taxon>
        <taxon>Flavobacterium</taxon>
    </lineage>
</organism>
<dbReference type="RefSeq" id="WP_143388895.1">
    <property type="nucleotide sequence ID" value="NZ_VJZL01000013.1"/>
</dbReference>
<feature type="transmembrane region" description="Helical" evidence="1">
    <location>
        <begin position="20"/>
        <end position="40"/>
    </location>
</feature>
<accession>A0A553BMZ5</accession>
<gene>
    <name evidence="3" type="ORF">FNW11_08990</name>
    <name evidence="2" type="ORF">FNW12_17060</name>
</gene>
<protein>
    <submittedName>
        <fullName evidence="3">Uncharacterized protein</fullName>
    </submittedName>
</protein>
<proteinExistence type="predicted"/>
<dbReference type="EMBL" id="VJZN01000049">
    <property type="protein sequence ID" value="TRX01491.1"/>
    <property type="molecule type" value="Genomic_DNA"/>
</dbReference>
<reference evidence="4 5" key="1">
    <citation type="submission" date="2019-07" db="EMBL/GenBank/DDBJ databases">
        <title>Novel species of Flavobacterium.</title>
        <authorList>
            <person name="Liu Q."/>
            <person name="Xin Y.-H."/>
        </authorList>
    </citation>
    <scope>NUCLEOTIDE SEQUENCE [LARGE SCALE GENOMIC DNA]</scope>
    <source>
        <strain evidence="2 4">GSP39</strain>
        <strain evidence="3 5">GSR22</strain>
    </source>
</reference>
<sequence>MVFLKRYCSVKANSILESMIALTIISVCLYFAVMIFAAVFTPRTATKFYDTQNKANELFFLAQLKTDSLLYEGDDENLIMEEENINNGLKKITIQYKDSTQFQFEKTFYVQTNNE</sequence>
<keyword evidence="1" id="KW-0812">Transmembrane</keyword>
<dbReference type="Proteomes" id="UP000318528">
    <property type="component" value="Unassembled WGS sequence"/>
</dbReference>
<keyword evidence="1" id="KW-0472">Membrane</keyword>
<dbReference type="Proteomes" id="UP000318669">
    <property type="component" value="Unassembled WGS sequence"/>
</dbReference>